<dbReference type="AlphaFoldDB" id="A0A0E2BI32"/>
<keyword evidence="2" id="KW-1185">Reference proteome</keyword>
<organism evidence="1 2">
    <name type="scientific">Leptospira santarosai str. MOR084</name>
    <dbReference type="NCBI Taxonomy" id="1049984"/>
    <lineage>
        <taxon>Bacteria</taxon>
        <taxon>Pseudomonadati</taxon>
        <taxon>Spirochaetota</taxon>
        <taxon>Spirochaetia</taxon>
        <taxon>Leptospirales</taxon>
        <taxon>Leptospiraceae</taxon>
        <taxon>Leptospira</taxon>
    </lineage>
</organism>
<name>A0A0E2BI32_9LEPT</name>
<gene>
    <name evidence="1" type="ORF">LEP1GSC179_3502</name>
</gene>
<sequence>MEVNQVEELNRILASVSGQNRPHEIFVDNLHTAFFQFENSFILPSTSVYEVDFSAAKEFLLQAQQLIPELIEGCFVLPIAKPKKKSNQLFLIKEVPSLEENQNKKFVFVVSFILTYLGGAPTPMIVKQPVQGKTATVRTQRIYFSARILPLESFEFKNGVLIDFVTRKYKETEFMVDVDTTSSFNRAQHTYSELFDDVDYSKQISTIHSILNINKEIWKPGRVFEPIDVELHTISSRFLEGSQKTIFNQFESFRHLIDLLLSPESMTIDSVKQEPLHDWLRSFETERGVTPSGNMLWKILKQK</sequence>
<evidence type="ECO:0000313" key="1">
    <source>
        <dbReference type="EMBL" id="EKO34980.1"/>
    </source>
</evidence>
<comment type="caution">
    <text evidence="1">The sequence shown here is derived from an EMBL/GenBank/DDBJ whole genome shotgun (WGS) entry which is preliminary data.</text>
</comment>
<dbReference type="NCBIfam" id="NF047504">
    <property type="entry name" value="LIC_10030_fam"/>
    <property type="match status" value="1"/>
</dbReference>
<accession>A0A0E2BI32</accession>
<dbReference type="Proteomes" id="UP000006329">
    <property type="component" value="Unassembled WGS sequence"/>
</dbReference>
<dbReference type="EMBL" id="AHON02000026">
    <property type="protein sequence ID" value="EKO34980.1"/>
    <property type="molecule type" value="Genomic_DNA"/>
</dbReference>
<dbReference type="RefSeq" id="WP_004461749.1">
    <property type="nucleotide sequence ID" value="NZ_AHON02000026.1"/>
</dbReference>
<protein>
    <submittedName>
        <fullName evidence="1">Uncharacterized protein</fullName>
    </submittedName>
</protein>
<reference evidence="1" key="1">
    <citation type="submission" date="2012-10" db="EMBL/GenBank/DDBJ databases">
        <authorList>
            <person name="Harkins D.M."/>
            <person name="Durkin A.S."/>
            <person name="Brinkac L.M."/>
            <person name="Haft D.H."/>
            <person name="Selengut J.D."/>
            <person name="Sanka R."/>
            <person name="DePew J."/>
            <person name="Purushe J."/>
            <person name="Matthias M.A."/>
            <person name="Vinetz J.M."/>
            <person name="Sutton G.G."/>
            <person name="Nierman W.C."/>
            <person name="Fouts D.E."/>
        </authorList>
    </citation>
    <scope>NUCLEOTIDE SEQUENCE [LARGE SCALE GENOMIC DNA]</scope>
    <source>
        <strain evidence="1">MOR084</strain>
    </source>
</reference>
<proteinExistence type="predicted"/>
<evidence type="ECO:0000313" key="2">
    <source>
        <dbReference type="Proteomes" id="UP000006329"/>
    </source>
</evidence>
<dbReference type="GeneID" id="29739274"/>